<keyword evidence="4" id="KW-0862">Zinc</keyword>
<protein>
    <submittedName>
        <fullName evidence="10">Polycomb group protein VERNALIZATION 2-like</fullName>
    </submittedName>
</protein>
<dbReference type="GeneID" id="104748742"/>
<feature type="compositionally biased region" description="Basic and acidic residues" evidence="7">
    <location>
        <begin position="171"/>
        <end position="187"/>
    </location>
</feature>
<feature type="region of interest" description="Disordered" evidence="7">
    <location>
        <begin position="170"/>
        <end position="201"/>
    </location>
</feature>
<reference evidence="9" key="1">
    <citation type="journal article" date="2014" name="Nat. Commun.">
        <title>The emerging biofuel crop Camelina sativa retains a highly undifferentiated hexaploid genome structure.</title>
        <authorList>
            <person name="Kagale S."/>
            <person name="Koh C."/>
            <person name="Nixon J."/>
            <person name="Bollina V."/>
            <person name="Clarke W.E."/>
            <person name="Tuteja R."/>
            <person name="Spillane C."/>
            <person name="Robinson S.J."/>
            <person name="Links M.G."/>
            <person name="Clarke C."/>
            <person name="Higgins E.E."/>
            <person name="Huebert T."/>
            <person name="Sharpe A.G."/>
            <person name="Parkin I.A."/>
        </authorList>
    </citation>
    <scope>NUCLEOTIDE SEQUENCE [LARGE SCALE GENOMIC DNA]</scope>
    <source>
        <strain evidence="9">cv. DH55</strain>
    </source>
</reference>
<evidence type="ECO:0000256" key="2">
    <source>
        <dbReference type="ARBA" id="ARBA00022723"/>
    </source>
</evidence>
<feature type="domain" description="Polycomb protein VEFS-Box" evidence="8">
    <location>
        <begin position="23"/>
        <end position="154"/>
    </location>
</feature>
<evidence type="ECO:0000256" key="5">
    <source>
        <dbReference type="ARBA" id="ARBA00023015"/>
    </source>
</evidence>
<evidence type="ECO:0000256" key="6">
    <source>
        <dbReference type="ARBA" id="ARBA00023163"/>
    </source>
</evidence>
<keyword evidence="9" id="KW-1185">Reference proteome</keyword>
<feature type="region of interest" description="Disordered" evidence="7">
    <location>
        <begin position="34"/>
        <end position="54"/>
    </location>
</feature>
<dbReference type="PANTHER" id="PTHR22597:SF22">
    <property type="entry name" value="POLYCOMB GROUP PROTEIN EMBRYONIC FLOWER 2-RELATED"/>
    <property type="match status" value="1"/>
</dbReference>
<evidence type="ECO:0000259" key="8">
    <source>
        <dbReference type="Pfam" id="PF09733"/>
    </source>
</evidence>
<feature type="region of interest" description="Disordered" evidence="7">
    <location>
        <begin position="257"/>
        <end position="286"/>
    </location>
</feature>
<evidence type="ECO:0000256" key="1">
    <source>
        <dbReference type="ARBA" id="ARBA00007416"/>
    </source>
</evidence>
<dbReference type="InterPro" id="IPR019135">
    <property type="entry name" value="Polycomb_protein_VEFS-Box"/>
</dbReference>
<comment type="similarity">
    <text evidence="1">Belongs to the VEFS (VRN2-EMF2-FIS2-SU(Z)12) family.</text>
</comment>
<evidence type="ECO:0000313" key="9">
    <source>
        <dbReference type="Proteomes" id="UP000694864"/>
    </source>
</evidence>
<keyword evidence="3" id="KW-0863">Zinc-finger</keyword>
<proteinExistence type="inferred from homology"/>
<organism evidence="9 10">
    <name type="scientific">Camelina sativa</name>
    <name type="common">False flax</name>
    <name type="synonym">Myagrum sativum</name>
    <dbReference type="NCBI Taxonomy" id="90675"/>
    <lineage>
        <taxon>Eukaryota</taxon>
        <taxon>Viridiplantae</taxon>
        <taxon>Streptophyta</taxon>
        <taxon>Embryophyta</taxon>
        <taxon>Tracheophyta</taxon>
        <taxon>Spermatophyta</taxon>
        <taxon>Magnoliopsida</taxon>
        <taxon>eudicotyledons</taxon>
        <taxon>Gunneridae</taxon>
        <taxon>Pentapetalae</taxon>
        <taxon>rosids</taxon>
        <taxon>malvids</taxon>
        <taxon>Brassicales</taxon>
        <taxon>Brassicaceae</taxon>
        <taxon>Camelineae</taxon>
        <taxon>Camelina</taxon>
    </lineage>
</organism>
<dbReference type="Pfam" id="PF09733">
    <property type="entry name" value="VEFS-Box"/>
    <property type="match status" value="1"/>
</dbReference>
<name>A0ABM0WBI7_CAMSA</name>
<dbReference type="CDD" id="cd21553">
    <property type="entry name" value="VEFS-box_EMF2-like"/>
    <property type="match status" value="1"/>
</dbReference>
<dbReference type="PANTHER" id="PTHR22597">
    <property type="entry name" value="POLYCOMB GROUP PROTEIN"/>
    <property type="match status" value="1"/>
</dbReference>
<accession>A0ABM0WBI7</accession>
<feature type="compositionally biased region" description="Gly residues" evidence="7">
    <location>
        <begin position="267"/>
        <end position="286"/>
    </location>
</feature>
<dbReference type="RefSeq" id="XP_010468641.1">
    <property type="nucleotide sequence ID" value="XM_010470339.1"/>
</dbReference>
<keyword evidence="6" id="KW-0804">Transcription</keyword>
<evidence type="ECO:0000256" key="7">
    <source>
        <dbReference type="SAM" id="MobiDB-lite"/>
    </source>
</evidence>
<evidence type="ECO:0000313" key="10">
    <source>
        <dbReference type="RefSeq" id="XP_010468641.1"/>
    </source>
</evidence>
<reference evidence="10" key="2">
    <citation type="submission" date="2025-08" db="UniProtKB">
        <authorList>
            <consortium name="RefSeq"/>
        </authorList>
    </citation>
    <scope>IDENTIFICATION</scope>
    <source>
        <tissue evidence="10">Leaf</tissue>
    </source>
</reference>
<keyword evidence="5" id="KW-0805">Transcription regulation</keyword>
<keyword evidence="2" id="KW-0479">Metal-binding</keyword>
<evidence type="ECO:0000256" key="4">
    <source>
        <dbReference type="ARBA" id="ARBA00022833"/>
    </source>
</evidence>
<evidence type="ECO:0000256" key="3">
    <source>
        <dbReference type="ARBA" id="ARBA00022771"/>
    </source>
</evidence>
<dbReference type="Proteomes" id="UP000694864">
    <property type="component" value="Chromosome 15"/>
</dbReference>
<sequence>MDPLMVTTEAEVGIPAKRSKTTSCLPLPRRQFYHSQSDQPMTLDEVLSDQDSKNEVEAKVEAEVEAEAEAETEAPNLRINDSMKENEIMNIFIQLWNSFVKKNRVLADAHIPWTCEEFSKLYKKELHDNLKLDMCWRLFMMKQWDYGILDATTITKCNTIIQKYPATSDMDVEKNDHKSNKNEDNRKTTHASGSESSMCRHEEKYEMDVDVKALNTESSQVVDRATTLFQRSLGKRPVKQTPKMKEMIDTKRYTFITRGSSSRRGRGGGGRGGRGCGGSGGRENLI</sequence>
<gene>
    <name evidence="10" type="primary">LOC104748742</name>
</gene>